<sequence>MGEADPRAPRILVVDDEEQMTAIIAFALETQGLRTVTARHAAAAREVLAGGGIDLVVLDVMLPGESGVELCRSLRETSDVPVILLTALGEVDDRVAGLSAGADDYLTKPFSPRELALRVSAVLRRTAAAGAAGSAADMLRCGALRVDPGAGAASWDGAPLQLPETELRLLARLAQEAGRPVPLRSLLRDVWGTASTEGGRDMVKSMVYRLRQQMRSQGAPEDLIEAVRGQGYRLRVLPAEHRHRTSPGDTPRSPSR</sequence>
<keyword evidence="2" id="KW-0902">Two-component regulatory system</keyword>
<dbReference type="InterPro" id="IPR016032">
    <property type="entry name" value="Sig_transdc_resp-reg_C-effctor"/>
</dbReference>
<evidence type="ECO:0000259" key="9">
    <source>
        <dbReference type="PROSITE" id="PS50110"/>
    </source>
</evidence>
<evidence type="ECO:0000256" key="7">
    <source>
        <dbReference type="PROSITE-ProRule" id="PRU01091"/>
    </source>
</evidence>
<evidence type="ECO:0000259" key="10">
    <source>
        <dbReference type="PROSITE" id="PS51755"/>
    </source>
</evidence>
<dbReference type="PROSITE" id="PS51755">
    <property type="entry name" value="OMPR_PHOB"/>
    <property type="match status" value="1"/>
</dbReference>
<dbReference type="CDD" id="cd00383">
    <property type="entry name" value="trans_reg_C"/>
    <property type="match status" value="1"/>
</dbReference>
<keyword evidence="3" id="KW-0805">Transcription regulation</keyword>
<dbReference type="Proteomes" id="UP001589793">
    <property type="component" value="Unassembled WGS sequence"/>
</dbReference>
<dbReference type="Pfam" id="PF00072">
    <property type="entry name" value="Response_reg"/>
    <property type="match status" value="1"/>
</dbReference>
<dbReference type="CDD" id="cd17574">
    <property type="entry name" value="REC_OmpR"/>
    <property type="match status" value="1"/>
</dbReference>
<keyword evidence="5" id="KW-0804">Transcription</keyword>
<proteinExistence type="predicted"/>
<evidence type="ECO:0000256" key="4">
    <source>
        <dbReference type="ARBA" id="ARBA00023125"/>
    </source>
</evidence>
<dbReference type="Gene3D" id="3.40.50.2300">
    <property type="match status" value="1"/>
</dbReference>
<feature type="domain" description="OmpR/PhoB-type" evidence="10">
    <location>
        <begin position="136"/>
        <end position="236"/>
    </location>
</feature>
<evidence type="ECO:0000256" key="8">
    <source>
        <dbReference type="SAM" id="MobiDB-lite"/>
    </source>
</evidence>
<organism evidence="11 12">
    <name type="scientific">Brachybacterium hainanense</name>
    <dbReference type="NCBI Taxonomy" id="1541174"/>
    <lineage>
        <taxon>Bacteria</taxon>
        <taxon>Bacillati</taxon>
        <taxon>Actinomycetota</taxon>
        <taxon>Actinomycetes</taxon>
        <taxon>Micrococcales</taxon>
        <taxon>Dermabacteraceae</taxon>
        <taxon>Brachybacterium</taxon>
    </lineage>
</organism>
<feature type="region of interest" description="Disordered" evidence="8">
    <location>
        <begin position="237"/>
        <end position="256"/>
    </location>
</feature>
<evidence type="ECO:0000256" key="5">
    <source>
        <dbReference type="ARBA" id="ARBA00023163"/>
    </source>
</evidence>
<gene>
    <name evidence="11" type="ORF">ACFFF6_00785</name>
</gene>
<name>A0ABV6R679_9MICO</name>
<dbReference type="RefSeq" id="WP_376977298.1">
    <property type="nucleotide sequence ID" value="NZ_JBHLSV010000001.1"/>
</dbReference>
<keyword evidence="12" id="KW-1185">Reference proteome</keyword>
<dbReference type="Pfam" id="PF00486">
    <property type="entry name" value="Trans_reg_C"/>
    <property type="match status" value="1"/>
</dbReference>
<protein>
    <submittedName>
        <fullName evidence="11">Response regulator transcription factor</fullName>
    </submittedName>
</protein>
<dbReference type="InterPro" id="IPR001789">
    <property type="entry name" value="Sig_transdc_resp-reg_receiver"/>
</dbReference>
<dbReference type="Gene3D" id="1.10.10.10">
    <property type="entry name" value="Winged helix-like DNA-binding domain superfamily/Winged helix DNA-binding domain"/>
    <property type="match status" value="1"/>
</dbReference>
<dbReference type="PANTHER" id="PTHR48111">
    <property type="entry name" value="REGULATOR OF RPOS"/>
    <property type="match status" value="1"/>
</dbReference>
<evidence type="ECO:0000313" key="12">
    <source>
        <dbReference type="Proteomes" id="UP001589793"/>
    </source>
</evidence>
<evidence type="ECO:0000256" key="3">
    <source>
        <dbReference type="ARBA" id="ARBA00023015"/>
    </source>
</evidence>
<comment type="caution">
    <text evidence="11">The sequence shown here is derived from an EMBL/GenBank/DDBJ whole genome shotgun (WGS) entry which is preliminary data.</text>
</comment>
<dbReference type="SMART" id="SM00448">
    <property type="entry name" value="REC"/>
    <property type="match status" value="1"/>
</dbReference>
<reference evidence="11 12" key="1">
    <citation type="submission" date="2024-09" db="EMBL/GenBank/DDBJ databases">
        <authorList>
            <person name="Sun Q."/>
            <person name="Mori K."/>
        </authorList>
    </citation>
    <scope>NUCLEOTIDE SEQUENCE [LARGE SCALE GENOMIC DNA]</scope>
    <source>
        <strain evidence="11 12">CICC 10874</strain>
    </source>
</reference>
<dbReference type="InterPro" id="IPR039420">
    <property type="entry name" value="WalR-like"/>
</dbReference>
<dbReference type="SUPFAM" id="SSF46894">
    <property type="entry name" value="C-terminal effector domain of the bipartite response regulators"/>
    <property type="match status" value="1"/>
</dbReference>
<dbReference type="InterPro" id="IPR001867">
    <property type="entry name" value="OmpR/PhoB-type_DNA-bd"/>
</dbReference>
<evidence type="ECO:0000256" key="1">
    <source>
        <dbReference type="ARBA" id="ARBA00022553"/>
    </source>
</evidence>
<accession>A0ABV6R679</accession>
<feature type="DNA-binding region" description="OmpR/PhoB-type" evidence="7">
    <location>
        <begin position="136"/>
        <end position="236"/>
    </location>
</feature>
<dbReference type="PROSITE" id="PS50110">
    <property type="entry name" value="RESPONSE_REGULATORY"/>
    <property type="match status" value="1"/>
</dbReference>
<evidence type="ECO:0000256" key="6">
    <source>
        <dbReference type="PROSITE-ProRule" id="PRU00169"/>
    </source>
</evidence>
<dbReference type="InterPro" id="IPR036388">
    <property type="entry name" value="WH-like_DNA-bd_sf"/>
</dbReference>
<dbReference type="EMBL" id="JBHLSV010000001">
    <property type="protein sequence ID" value="MFC0672484.1"/>
    <property type="molecule type" value="Genomic_DNA"/>
</dbReference>
<evidence type="ECO:0000313" key="11">
    <source>
        <dbReference type="EMBL" id="MFC0672484.1"/>
    </source>
</evidence>
<dbReference type="SUPFAM" id="SSF52172">
    <property type="entry name" value="CheY-like"/>
    <property type="match status" value="1"/>
</dbReference>
<keyword evidence="4 7" id="KW-0238">DNA-binding</keyword>
<dbReference type="InterPro" id="IPR011006">
    <property type="entry name" value="CheY-like_superfamily"/>
</dbReference>
<keyword evidence="1 6" id="KW-0597">Phosphoprotein</keyword>
<dbReference type="SMART" id="SM00862">
    <property type="entry name" value="Trans_reg_C"/>
    <property type="match status" value="1"/>
</dbReference>
<dbReference type="PANTHER" id="PTHR48111:SF21">
    <property type="entry name" value="DNA-BINDING DUAL MASTER TRANSCRIPTIONAL REGULATOR RPAA"/>
    <property type="match status" value="1"/>
</dbReference>
<evidence type="ECO:0000256" key="2">
    <source>
        <dbReference type="ARBA" id="ARBA00023012"/>
    </source>
</evidence>
<feature type="modified residue" description="4-aspartylphosphate" evidence="6">
    <location>
        <position position="59"/>
    </location>
</feature>
<feature type="domain" description="Response regulatory" evidence="9">
    <location>
        <begin position="10"/>
        <end position="123"/>
    </location>
</feature>
<dbReference type="Gene3D" id="6.10.250.690">
    <property type="match status" value="1"/>
</dbReference>